<sequence>MSARDFPTKTFVDSKERTRPGARRFRLYSKEKSAEAGGKQSQLHLYARPVEGGYSELAEHELTHLAICMEALENPHGFTLSKRQYSAILVRVRRILGEHPSLSAKEFYSHYAEVMR</sequence>
<reference evidence="3" key="1">
    <citation type="journal article" date="2020" name="bioRxiv">
        <title>A rank-normalized archaeal taxonomy based on genome phylogeny resolves widespread incomplete and uneven classifications.</title>
        <authorList>
            <person name="Rinke C."/>
            <person name="Chuvochina M."/>
            <person name="Mussig A.J."/>
            <person name="Chaumeil P.-A."/>
            <person name="Waite D.W."/>
            <person name="Whitman W.B."/>
            <person name="Parks D.H."/>
            <person name="Hugenholtz P."/>
        </authorList>
    </citation>
    <scope>NUCLEOTIDE SEQUENCE [LARGE SCALE GENOMIC DNA]</scope>
</reference>
<feature type="region of interest" description="Disordered" evidence="1">
    <location>
        <begin position="1"/>
        <end position="42"/>
    </location>
</feature>
<proteinExistence type="predicted"/>
<evidence type="ECO:0000256" key="1">
    <source>
        <dbReference type="SAM" id="MobiDB-lite"/>
    </source>
</evidence>
<dbReference type="AlphaFoldDB" id="A0A7J4JDT9"/>
<gene>
    <name evidence="2" type="ORF">HA252_00775</name>
</gene>
<name>A0A7J4JDT9_9ARCH</name>
<protein>
    <submittedName>
        <fullName evidence="2">Uncharacterized protein</fullName>
    </submittedName>
</protein>
<accession>A0A7J4JDT9</accession>
<evidence type="ECO:0000313" key="2">
    <source>
        <dbReference type="EMBL" id="HIH15923.1"/>
    </source>
</evidence>
<organism evidence="2 3">
    <name type="scientific">Candidatus Iainarchaeum sp</name>
    <dbReference type="NCBI Taxonomy" id="3101447"/>
    <lineage>
        <taxon>Archaea</taxon>
        <taxon>Candidatus Iainarchaeota</taxon>
        <taxon>Candidatus Iainarchaeia</taxon>
        <taxon>Candidatus Iainarchaeales</taxon>
        <taxon>Candidatus Iainarchaeaceae</taxon>
        <taxon>Candidatus Iainarchaeum</taxon>
    </lineage>
</organism>
<comment type="caution">
    <text evidence="2">The sequence shown here is derived from an EMBL/GenBank/DDBJ whole genome shotgun (WGS) entry which is preliminary data.</text>
</comment>
<dbReference type="Proteomes" id="UP000564964">
    <property type="component" value="Unassembled WGS sequence"/>
</dbReference>
<dbReference type="EMBL" id="DUGH01000017">
    <property type="protein sequence ID" value="HIH15923.1"/>
    <property type="molecule type" value="Genomic_DNA"/>
</dbReference>
<evidence type="ECO:0000313" key="3">
    <source>
        <dbReference type="Proteomes" id="UP000564964"/>
    </source>
</evidence>